<evidence type="ECO:0008006" key="4">
    <source>
        <dbReference type="Google" id="ProtNLM"/>
    </source>
</evidence>
<dbReference type="Pfam" id="PF12118">
    <property type="entry name" value="SprA-related"/>
    <property type="match status" value="1"/>
</dbReference>
<evidence type="ECO:0000313" key="2">
    <source>
        <dbReference type="EMBL" id="QJT11195.1"/>
    </source>
</evidence>
<feature type="compositionally biased region" description="Polar residues" evidence="1">
    <location>
        <begin position="120"/>
        <end position="130"/>
    </location>
</feature>
<reference evidence="2 3" key="1">
    <citation type="submission" date="2019-04" db="EMBL/GenBank/DDBJ databases">
        <title>Isolation and culture of sulfate reducing bacteria from the cold seep of the South China Sea.</title>
        <authorList>
            <person name="Sun C."/>
            <person name="Liu R."/>
        </authorList>
    </citation>
    <scope>NUCLEOTIDE SEQUENCE [LARGE SCALE GENOMIC DNA]</scope>
    <source>
        <strain evidence="2 3">CS1</strain>
    </source>
</reference>
<dbReference type="EMBL" id="CP039543">
    <property type="protein sequence ID" value="QJT11195.1"/>
    <property type="molecule type" value="Genomic_DNA"/>
</dbReference>
<gene>
    <name evidence="2" type="ORF">E8L03_00680</name>
</gene>
<accession>A0ABX6NNK6</accession>
<sequence length="206" mass="21291">MGPEPIDAVQGASRSRGSGPDAASSSGHTEDTASANTATHAPTAAQRTHRSSVAAVGIEASMGKRDLNELSTEELAKVSELQQRDTEVRNHEQAHVAAGGGHVVGGARYDTTEGPDGEQYATSGEVSIDTSPVPGNPEATMEKARTVRRAALAPAQPSGQDRAVAAKASAMEAQARMEAVQERKTQPSTYGFAGETAGNPFVSIRI</sequence>
<evidence type="ECO:0000313" key="3">
    <source>
        <dbReference type="Proteomes" id="UP000503251"/>
    </source>
</evidence>
<evidence type="ECO:0000256" key="1">
    <source>
        <dbReference type="SAM" id="MobiDB-lite"/>
    </source>
</evidence>
<feature type="region of interest" description="Disordered" evidence="1">
    <location>
        <begin position="81"/>
        <end position="141"/>
    </location>
</feature>
<protein>
    <recommendedName>
        <fullName evidence="4">SprA-related family protein</fullName>
    </recommendedName>
</protein>
<feature type="region of interest" description="Disordered" evidence="1">
    <location>
        <begin position="1"/>
        <end position="68"/>
    </location>
</feature>
<dbReference type="InterPro" id="IPR021973">
    <property type="entry name" value="SprA-related"/>
</dbReference>
<feature type="compositionally biased region" description="Polar residues" evidence="1">
    <location>
        <begin position="23"/>
        <end position="40"/>
    </location>
</feature>
<feature type="compositionally biased region" description="Basic and acidic residues" evidence="1">
    <location>
        <begin position="81"/>
        <end position="94"/>
    </location>
</feature>
<dbReference type="Proteomes" id="UP000503251">
    <property type="component" value="Chromosome"/>
</dbReference>
<feature type="region of interest" description="Disordered" evidence="1">
    <location>
        <begin position="175"/>
        <end position="197"/>
    </location>
</feature>
<proteinExistence type="predicted"/>
<name>A0ABX6NNK6_9BACT</name>
<organism evidence="2 3">
    <name type="scientific">Oceanidesulfovibrio marinus</name>
    <dbReference type="NCBI Taxonomy" id="370038"/>
    <lineage>
        <taxon>Bacteria</taxon>
        <taxon>Pseudomonadati</taxon>
        <taxon>Thermodesulfobacteriota</taxon>
        <taxon>Desulfovibrionia</taxon>
        <taxon>Desulfovibrionales</taxon>
        <taxon>Desulfovibrionaceae</taxon>
        <taxon>Oceanidesulfovibrio</taxon>
    </lineage>
</organism>
<keyword evidence="3" id="KW-1185">Reference proteome</keyword>